<gene>
    <name evidence="2" type="ORF">IFE19_03065</name>
</gene>
<dbReference type="EMBL" id="CP062006">
    <property type="protein sequence ID" value="QTC88391.1"/>
    <property type="molecule type" value="Genomic_DNA"/>
</dbReference>
<sequence length="251" mass="27250">MAASFSLDDGCLPFPPLDRVMQGSTAKMVMDRVARWAGGPAFMEALAYDALPSCYLVGGVVRNALSGQSGSKDFDFAVGLDGAPSFLKRLAHRGVLTPGPLGSPRWAPAVPCETADIMVIERFCNGLQNAGSICDMLGQFDLTANAVAIDLRSGQIVDPIGGAADAAARIIRVVRTDYPDTPIDTASPLTWSGMLWIRLWHYAAKLGWEVELDTWAWMTENCRYAIQIDAFSERLFEPDMSKLAQFQRLGA</sequence>
<proteinExistence type="predicted"/>
<name>A0ABX7SL30_9CAUL</name>
<dbReference type="RefSeq" id="WP_207825565.1">
    <property type="nucleotide sequence ID" value="NZ_CP062006.1"/>
</dbReference>
<dbReference type="InterPro" id="IPR050124">
    <property type="entry name" value="tRNA_CCA-adding_enzyme"/>
</dbReference>
<dbReference type="PANTHER" id="PTHR47545">
    <property type="entry name" value="MULTIFUNCTIONAL CCA PROTEIN"/>
    <property type="match status" value="1"/>
</dbReference>
<dbReference type="Gene3D" id="3.30.460.10">
    <property type="entry name" value="Beta Polymerase, domain 2"/>
    <property type="match status" value="1"/>
</dbReference>
<evidence type="ECO:0000313" key="3">
    <source>
        <dbReference type="Proteomes" id="UP000663942"/>
    </source>
</evidence>
<keyword evidence="1" id="KW-0547">Nucleotide-binding</keyword>
<dbReference type="PANTHER" id="PTHR47545:SF1">
    <property type="entry name" value="MULTIFUNCTIONAL CCA PROTEIN"/>
    <property type="match status" value="1"/>
</dbReference>
<accession>A0ABX7SL30</accession>
<evidence type="ECO:0008006" key="4">
    <source>
        <dbReference type="Google" id="ProtNLM"/>
    </source>
</evidence>
<keyword evidence="3" id="KW-1185">Reference proteome</keyword>
<organism evidence="2 3">
    <name type="scientific">Brevundimonas pondensis</name>
    <dbReference type="NCBI Taxonomy" id="2774189"/>
    <lineage>
        <taxon>Bacteria</taxon>
        <taxon>Pseudomonadati</taxon>
        <taxon>Pseudomonadota</taxon>
        <taxon>Alphaproteobacteria</taxon>
        <taxon>Caulobacterales</taxon>
        <taxon>Caulobacteraceae</taxon>
        <taxon>Brevundimonas</taxon>
    </lineage>
</organism>
<evidence type="ECO:0000313" key="2">
    <source>
        <dbReference type="EMBL" id="QTC88391.1"/>
    </source>
</evidence>
<reference evidence="2 3" key="1">
    <citation type="submission" date="2020-09" db="EMBL/GenBank/DDBJ databases">
        <title>Brevundimonas sp. LVF1 isolated from an oligotrophic pond in Goettingen, Germany.</title>
        <authorList>
            <person name="Friedrich I."/>
            <person name="Klassen A."/>
            <person name="Neubauer H."/>
            <person name="Schneider D."/>
            <person name="Hertel R."/>
            <person name="Daniel R."/>
        </authorList>
    </citation>
    <scope>NUCLEOTIDE SEQUENCE [LARGE SCALE GENOMIC DNA]</scope>
    <source>
        <strain evidence="2 3">LVF1</strain>
    </source>
</reference>
<dbReference type="Proteomes" id="UP000663942">
    <property type="component" value="Chromosome"/>
</dbReference>
<protein>
    <recommendedName>
        <fullName evidence="4">Poly A polymerase head domain-containing protein</fullName>
    </recommendedName>
</protein>
<evidence type="ECO:0000256" key="1">
    <source>
        <dbReference type="ARBA" id="ARBA00022741"/>
    </source>
</evidence>
<dbReference type="InterPro" id="IPR043519">
    <property type="entry name" value="NT_sf"/>
</dbReference>
<dbReference type="SUPFAM" id="SSF81301">
    <property type="entry name" value="Nucleotidyltransferase"/>
    <property type="match status" value="1"/>
</dbReference>